<sequence length="109" mass="12762">MAACYLIINPCRRRVRIRQLGLYFVTKDTLPVSCTIPVDAACRVPSARPHTRQRVLRDRSERWNQPGVHFYKYPSGGLCEYISTQPGQHSKRKSVYHYRYSRALFIFQG</sequence>
<dbReference type="AlphaFoldDB" id="A0A9D4J243"/>
<name>A0A9D4J243_DREPO</name>
<reference evidence="1" key="1">
    <citation type="journal article" date="2019" name="bioRxiv">
        <title>The Genome of the Zebra Mussel, Dreissena polymorpha: A Resource for Invasive Species Research.</title>
        <authorList>
            <person name="McCartney M.A."/>
            <person name="Auch B."/>
            <person name="Kono T."/>
            <person name="Mallez S."/>
            <person name="Zhang Y."/>
            <person name="Obille A."/>
            <person name="Becker A."/>
            <person name="Abrahante J.E."/>
            <person name="Garbe J."/>
            <person name="Badalamenti J.P."/>
            <person name="Herman A."/>
            <person name="Mangelson H."/>
            <person name="Liachko I."/>
            <person name="Sullivan S."/>
            <person name="Sone E.D."/>
            <person name="Koren S."/>
            <person name="Silverstein K.A.T."/>
            <person name="Beckman K.B."/>
            <person name="Gohl D.M."/>
        </authorList>
    </citation>
    <scope>NUCLEOTIDE SEQUENCE</scope>
    <source>
        <strain evidence="1">Duluth1</strain>
        <tissue evidence="1">Whole animal</tissue>
    </source>
</reference>
<accession>A0A9D4J243</accession>
<gene>
    <name evidence="1" type="ORF">DPMN_146465</name>
</gene>
<evidence type="ECO:0000313" key="2">
    <source>
        <dbReference type="Proteomes" id="UP000828390"/>
    </source>
</evidence>
<dbReference type="EMBL" id="JAIWYP010000007">
    <property type="protein sequence ID" value="KAH3792963.1"/>
    <property type="molecule type" value="Genomic_DNA"/>
</dbReference>
<dbReference type="Proteomes" id="UP000828390">
    <property type="component" value="Unassembled WGS sequence"/>
</dbReference>
<reference evidence="1" key="2">
    <citation type="submission" date="2020-11" db="EMBL/GenBank/DDBJ databases">
        <authorList>
            <person name="McCartney M.A."/>
            <person name="Auch B."/>
            <person name="Kono T."/>
            <person name="Mallez S."/>
            <person name="Becker A."/>
            <person name="Gohl D.M."/>
            <person name="Silverstein K.A.T."/>
            <person name="Koren S."/>
            <person name="Bechman K.B."/>
            <person name="Herman A."/>
            <person name="Abrahante J.E."/>
            <person name="Garbe J."/>
        </authorList>
    </citation>
    <scope>NUCLEOTIDE SEQUENCE</scope>
    <source>
        <strain evidence="1">Duluth1</strain>
        <tissue evidence="1">Whole animal</tissue>
    </source>
</reference>
<proteinExistence type="predicted"/>
<keyword evidence="2" id="KW-1185">Reference proteome</keyword>
<evidence type="ECO:0000313" key="1">
    <source>
        <dbReference type="EMBL" id="KAH3792963.1"/>
    </source>
</evidence>
<comment type="caution">
    <text evidence="1">The sequence shown here is derived from an EMBL/GenBank/DDBJ whole genome shotgun (WGS) entry which is preliminary data.</text>
</comment>
<organism evidence="1 2">
    <name type="scientific">Dreissena polymorpha</name>
    <name type="common">Zebra mussel</name>
    <name type="synonym">Mytilus polymorpha</name>
    <dbReference type="NCBI Taxonomy" id="45954"/>
    <lineage>
        <taxon>Eukaryota</taxon>
        <taxon>Metazoa</taxon>
        <taxon>Spiralia</taxon>
        <taxon>Lophotrochozoa</taxon>
        <taxon>Mollusca</taxon>
        <taxon>Bivalvia</taxon>
        <taxon>Autobranchia</taxon>
        <taxon>Heteroconchia</taxon>
        <taxon>Euheterodonta</taxon>
        <taxon>Imparidentia</taxon>
        <taxon>Neoheterodontei</taxon>
        <taxon>Myida</taxon>
        <taxon>Dreissenoidea</taxon>
        <taxon>Dreissenidae</taxon>
        <taxon>Dreissena</taxon>
    </lineage>
</organism>
<protein>
    <submittedName>
        <fullName evidence="1">Uncharacterized protein</fullName>
    </submittedName>
</protein>